<evidence type="ECO:0000256" key="2">
    <source>
        <dbReference type="ARBA" id="ARBA00022737"/>
    </source>
</evidence>
<dbReference type="NCBIfam" id="TIGR00756">
    <property type="entry name" value="PPR"/>
    <property type="match status" value="2"/>
</dbReference>
<dbReference type="PANTHER" id="PTHR47939">
    <property type="entry name" value="MEMBRANE-ASSOCIATED SALT-INDUCIBLE PROTEIN-LIKE"/>
    <property type="match status" value="1"/>
</dbReference>
<dbReference type="OrthoDB" id="185373at2759"/>
<feature type="repeat" description="PPR" evidence="3">
    <location>
        <begin position="163"/>
        <end position="197"/>
    </location>
</feature>
<dbReference type="InterPro" id="IPR002885">
    <property type="entry name" value="PPR_rpt"/>
</dbReference>
<protein>
    <submittedName>
        <fullName evidence="4">Pentatricopeptide repeat-containing protein</fullName>
    </submittedName>
</protein>
<keyword evidence="5" id="KW-1185">Reference proteome</keyword>
<sequence>MRIMEIMVFLGRQQLIKVRISSRFYSSDLESEFSKIAKTINDHPYLNQPIRPALTQIIPSTAVTATFVENVLGRLFATHSNGLKAFEFFKFTLDFPNFIPSPDAFEKTLHILTSFDRLELKLSCENQFGTQEFNLLLRAFCTQRQMKEARSVYERLYSRFTPTTKTMNILLLGFKESGDVTSVKLFCHDMIRRGFSPDTVTYNIRIGSFSIQGRFEDGLRLLKEMEHMNCVPTLRTITTLIHGAGISHNTKKAQELFDEIRDRNLVPDSGVYNALINAYIRSGNVLSATRVMKEMEENNILPDHEVNKALGFWRYLIERGYCQHSHAVDVLLKSLCSDRRVEEAFQSGLQILEKRRYLSKTGFRVLERCLIEMGDEVKLKKLDKMIKKLQISVPVSRGHAMGISVQHKYRFYRGLHKLSMLGDGIMLRRK</sequence>
<accession>A0A2U1NTY4</accession>
<evidence type="ECO:0000313" key="4">
    <source>
        <dbReference type="EMBL" id="PWA76979.1"/>
    </source>
</evidence>
<dbReference type="Gene3D" id="1.25.40.10">
    <property type="entry name" value="Tetratricopeptide repeat domain"/>
    <property type="match status" value="1"/>
</dbReference>
<gene>
    <name evidence="4" type="ORF">CTI12_AA229160</name>
</gene>
<proteinExistence type="inferred from homology"/>
<reference evidence="4 5" key="1">
    <citation type="journal article" date="2018" name="Mol. Plant">
        <title>The genome of Artemisia annua provides insight into the evolution of Asteraceae family and artemisinin biosynthesis.</title>
        <authorList>
            <person name="Shen Q."/>
            <person name="Zhang L."/>
            <person name="Liao Z."/>
            <person name="Wang S."/>
            <person name="Yan T."/>
            <person name="Shi P."/>
            <person name="Liu M."/>
            <person name="Fu X."/>
            <person name="Pan Q."/>
            <person name="Wang Y."/>
            <person name="Lv Z."/>
            <person name="Lu X."/>
            <person name="Zhang F."/>
            <person name="Jiang W."/>
            <person name="Ma Y."/>
            <person name="Chen M."/>
            <person name="Hao X."/>
            <person name="Li L."/>
            <person name="Tang Y."/>
            <person name="Lv G."/>
            <person name="Zhou Y."/>
            <person name="Sun X."/>
            <person name="Brodelius P.E."/>
            <person name="Rose J.K.C."/>
            <person name="Tang K."/>
        </authorList>
    </citation>
    <scope>NUCLEOTIDE SEQUENCE [LARGE SCALE GENOMIC DNA]</scope>
    <source>
        <strain evidence="5">cv. Huhao1</strain>
        <tissue evidence="4">Leaf</tissue>
    </source>
</reference>
<dbReference type="InterPro" id="IPR011990">
    <property type="entry name" value="TPR-like_helical_dom_sf"/>
</dbReference>
<comment type="similarity">
    <text evidence="1">Belongs to the PPR family. P subfamily.</text>
</comment>
<keyword evidence="2" id="KW-0677">Repeat</keyword>
<dbReference type="AlphaFoldDB" id="A0A2U1NTY4"/>
<dbReference type="Pfam" id="PF01535">
    <property type="entry name" value="PPR"/>
    <property type="match status" value="1"/>
</dbReference>
<feature type="repeat" description="PPR" evidence="3">
    <location>
        <begin position="268"/>
        <end position="302"/>
    </location>
</feature>
<name>A0A2U1NTY4_ARTAN</name>
<dbReference type="Pfam" id="PF13041">
    <property type="entry name" value="PPR_2"/>
    <property type="match status" value="2"/>
</dbReference>
<feature type="repeat" description="PPR" evidence="3">
    <location>
        <begin position="198"/>
        <end position="232"/>
    </location>
</feature>
<evidence type="ECO:0000256" key="1">
    <source>
        <dbReference type="ARBA" id="ARBA00007626"/>
    </source>
</evidence>
<feature type="repeat" description="PPR" evidence="3">
    <location>
        <begin position="233"/>
        <end position="267"/>
    </location>
</feature>
<evidence type="ECO:0000313" key="5">
    <source>
        <dbReference type="Proteomes" id="UP000245207"/>
    </source>
</evidence>
<dbReference type="PROSITE" id="PS51375">
    <property type="entry name" value="PPR"/>
    <property type="match status" value="4"/>
</dbReference>
<comment type="caution">
    <text evidence="4">The sequence shown here is derived from an EMBL/GenBank/DDBJ whole genome shotgun (WGS) entry which is preliminary data.</text>
</comment>
<dbReference type="PANTHER" id="PTHR47939:SF5">
    <property type="entry name" value="PENTACOTRIPEPTIDE-REPEAT REGION OF PRORP DOMAIN-CONTAINING PROTEIN"/>
    <property type="match status" value="1"/>
</dbReference>
<organism evidence="4 5">
    <name type="scientific">Artemisia annua</name>
    <name type="common">Sweet wormwood</name>
    <dbReference type="NCBI Taxonomy" id="35608"/>
    <lineage>
        <taxon>Eukaryota</taxon>
        <taxon>Viridiplantae</taxon>
        <taxon>Streptophyta</taxon>
        <taxon>Embryophyta</taxon>
        <taxon>Tracheophyta</taxon>
        <taxon>Spermatophyta</taxon>
        <taxon>Magnoliopsida</taxon>
        <taxon>eudicotyledons</taxon>
        <taxon>Gunneridae</taxon>
        <taxon>Pentapetalae</taxon>
        <taxon>asterids</taxon>
        <taxon>campanulids</taxon>
        <taxon>Asterales</taxon>
        <taxon>Asteraceae</taxon>
        <taxon>Asteroideae</taxon>
        <taxon>Anthemideae</taxon>
        <taxon>Artemisiinae</taxon>
        <taxon>Artemisia</taxon>
    </lineage>
</organism>
<evidence type="ECO:0000256" key="3">
    <source>
        <dbReference type="PROSITE-ProRule" id="PRU00708"/>
    </source>
</evidence>
<dbReference type="InterPro" id="IPR050667">
    <property type="entry name" value="PPR-containing_protein"/>
</dbReference>
<dbReference type="EMBL" id="PKPP01002193">
    <property type="protein sequence ID" value="PWA76979.1"/>
    <property type="molecule type" value="Genomic_DNA"/>
</dbReference>
<dbReference type="Proteomes" id="UP000245207">
    <property type="component" value="Unassembled WGS sequence"/>
</dbReference>